<reference evidence="3" key="1">
    <citation type="submission" date="2016-10" db="EMBL/GenBank/DDBJ databases">
        <authorList>
            <person name="Varghese N."/>
            <person name="Submissions S."/>
        </authorList>
    </citation>
    <scope>NUCLEOTIDE SEQUENCE [LARGE SCALE GENOMIC DNA]</scope>
    <source>
        <strain evidence="3">BL36</strain>
    </source>
</reference>
<feature type="compositionally biased region" description="Basic residues" evidence="1">
    <location>
        <begin position="24"/>
        <end position="36"/>
    </location>
</feature>
<evidence type="ECO:0000313" key="3">
    <source>
        <dbReference type="Proteomes" id="UP000199048"/>
    </source>
</evidence>
<sequence>MPNGRCRMHGGASTGPRTPEGRERARKAPLTHGRRSAAHIAMKQKMRTNYLALRDMVKAANAEWRETQRLHQRMLRRLGR</sequence>
<gene>
    <name evidence="2" type="ORF">SAMN05192568_10742</name>
</gene>
<dbReference type="STRING" id="582667.SAMN05192568_10742"/>
<keyword evidence="3" id="KW-1185">Reference proteome</keyword>
<dbReference type="NCBIfam" id="NF041373">
    <property type="entry name" value="HGG_STG"/>
    <property type="match status" value="1"/>
</dbReference>
<dbReference type="InterPro" id="IPR047675">
    <property type="entry name" value="Putative_zinc-bd"/>
</dbReference>
<accession>A0A1I4UNQ6</accession>
<dbReference type="EMBL" id="FOTK01000074">
    <property type="protein sequence ID" value="SFM90629.1"/>
    <property type="molecule type" value="Genomic_DNA"/>
</dbReference>
<dbReference type="Proteomes" id="UP000199048">
    <property type="component" value="Unassembled WGS sequence"/>
</dbReference>
<protein>
    <submittedName>
        <fullName evidence="2">Uncharacterized protein</fullName>
    </submittedName>
</protein>
<feature type="region of interest" description="Disordered" evidence="1">
    <location>
        <begin position="1"/>
        <end position="36"/>
    </location>
</feature>
<evidence type="ECO:0000313" key="2">
    <source>
        <dbReference type="EMBL" id="SFM90629.1"/>
    </source>
</evidence>
<organism evidence="2 3">
    <name type="scientific">Methylobacterium pseudosasicola</name>
    <dbReference type="NCBI Taxonomy" id="582667"/>
    <lineage>
        <taxon>Bacteria</taxon>
        <taxon>Pseudomonadati</taxon>
        <taxon>Pseudomonadota</taxon>
        <taxon>Alphaproteobacteria</taxon>
        <taxon>Hyphomicrobiales</taxon>
        <taxon>Methylobacteriaceae</taxon>
        <taxon>Methylobacterium</taxon>
    </lineage>
</organism>
<proteinExistence type="predicted"/>
<dbReference type="AlphaFoldDB" id="A0A1I4UNQ6"/>
<evidence type="ECO:0000256" key="1">
    <source>
        <dbReference type="SAM" id="MobiDB-lite"/>
    </source>
</evidence>
<name>A0A1I4UNQ6_9HYPH</name>